<proteinExistence type="predicted"/>
<dbReference type="SUPFAM" id="SSF53474">
    <property type="entry name" value="alpha/beta-Hydrolases"/>
    <property type="match status" value="1"/>
</dbReference>
<evidence type="ECO:0000313" key="1">
    <source>
        <dbReference type="EMBL" id="NHZ66896.1"/>
    </source>
</evidence>
<name>A0ABX0MWN6_9BURK</name>
<accession>A0ABX0MWN6</accession>
<reference evidence="1 2" key="1">
    <citation type="submission" date="2019-10" db="EMBL/GenBank/DDBJ databases">
        <title>Taxonomy of Antarctic Massilia spp.: description of Massilia rubra sp. nov., Massilia aquatica sp. nov., Massilia mucilaginosa sp. nov., Massilia frigida sp. nov. isolated from streams, lakes and regoliths.</title>
        <authorList>
            <person name="Holochova P."/>
            <person name="Sedlacek I."/>
            <person name="Kralova S."/>
            <person name="Maslanova I."/>
            <person name="Busse H.-J."/>
            <person name="Stankova E."/>
            <person name="Vrbovska V."/>
            <person name="Kovarovic V."/>
            <person name="Bartak M."/>
            <person name="Svec P."/>
            <person name="Pantucek R."/>
        </authorList>
    </citation>
    <scope>NUCLEOTIDE SEQUENCE [LARGE SCALE GENOMIC DNA]</scope>
    <source>
        <strain evidence="1 2">CCM 8694</strain>
    </source>
</reference>
<gene>
    <name evidence="1" type="ORF">F1735_32240</name>
</gene>
<dbReference type="Gene3D" id="3.40.50.1820">
    <property type="entry name" value="alpha/beta hydrolase"/>
    <property type="match status" value="1"/>
</dbReference>
<dbReference type="EMBL" id="WHJF01000190">
    <property type="protein sequence ID" value="NHZ66896.1"/>
    <property type="molecule type" value="Genomic_DNA"/>
</dbReference>
<sequence length="519" mass="57086">MNLHNIYINAILADASYAYDLIDGLKGSDLEKALSLRMTPALAKFMAREFSVVSHLETDDEWMSGFDGTIWRSTSDKKIFVSLQGTKGLGDMVADTSLALDGMARMQIADMVNWWLRETGGPKDKVAQIRVSVRIEEGDGITQFFEKAPDVFGTGHIAADDLAKGVEVNGHSLGGYLASAFLRLFNLQVPKIHAATFNSAGFAFGSDKAFMQLESLLGPGLGAGRYPNKTDQDNFFAENGLNAVTNTWWFTQTGERQPIFNEQSVGIPNHFMYKLTDTLSVADIMAQLDKSFDRNTLSYVLKHSSDRSNGSLENLLDALTKTFVDENLAPTPIGDVEDSAASRVTFYDNLSRLIQADEKGKPTGIVADLSGKVRINLPTNSVPARSDELSYLPYLLSLKYLLPIQVTPYFLDGLAIITARHMSLADKIASDRVDFDIKERTGALNFSDLYLSSRSLMLKMVIERNRTDSTGIAPYPNLMFYDTVTNTTLRSGSSDSGDAGRRQILFGGEYGNLLQGGDR</sequence>
<keyword evidence="2" id="KW-1185">Reference proteome</keyword>
<comment type="caution">
    <text evidence="1">The sequence shown here is derived from an EMBL/GenBank/DDBJ whole genome shotgun (WGS) entry which is preliminary data.</text>
</comment>
<dbReference type="InterPro" id="IPR029058">
    <property type="entry name" value="AB_hydrolase_fold"/>
</dbReference>
<organism evidence="1 2">
    <name type="scientific">Massilia genomosp. 1</name>
    <dbReference type="NCBI Taxonomy" id="2609280"/>
    <lineage>
        <taxon>Bacteria</taxon>
        <taxon>Pseudomonadati</taxon>
        <taxon>Pseudomonadota</taxon>
        <taxon>Betaproteobacteria</taxon>
        <taxon>Burkholderiales</taxon>
        <taxon>Oxalobacteraceae</taxon>
        <taxon>Telluria group</taxon>
        <taxon>Massilia</taxon>
    </lineage>
</organism>
<dbReference type="Proteomes" id="UP000610594">
    <property type="component" value="Unassembled WGS sequence"/>
</dbReference>
<evidence type="ECO:0008006" key="3">
    <source>
        <dbReference type="Google" id="ProtNLM"/>
    </source>
</evidence>
<evidence type="ECO:0000313" key="2">
    <source>
        <dbReference type="Proteomes" id="UP000610594"/>
    </source>
</evidence>
<dbReference type="RefSeq" id="WP_167240960.1">
    <property type="nucleotide sequence ID" value="NZ_WHJF01000190.1"/>
</dbReference>
<protein>
    <recommendedName>
        <fullName evidence="3">Fungal lipase-like domain-containing protein</fullName>
    </recommendedName>
</protein>